<organism evidence="1 2">
    <name type="scientific">Xanthomonas axonopodis pv. vasculorum</name>
    <dbReference type="NCBI Taxonomy" id="325777"/>
    <lineage>
        <taxon>Bacteria</taxon>
        <taxon>Pseudomonadati</taxon>
        <taxon>Pseudomonadota</taxon>
        <taxon>Gammaproteobacteria</taxon>
        <taxon>Lysobacterales</taxon>
        <taxon>Lysobacteraceae</taxon>
        <taxon>Xanthomonas</taxon>
    </lineage>
</organism>
<evidence type="ECO:0000313" key="1">
    <source>
        <dbReference type="EMBL" id="KGE50662.1"/>
    </source>
</evidence>
<sequence>MRNRKLTGQWAGFSFQNGYLITPEGRAMEPWQLSHLSLTCDIAREWTKMMDEGRSKTRPKRPANVIFIRDRFRKKIEKKPGPQVVATGFAAECAGSSLPKARKHKGRV</sequence>
<dbReference type="RefSeq" id="WP_042824251.1">
    <property type="nucleotide sequence ID" value="NZ_CP150835.1"/>
</dbReference>
<gene>
    <name evidence="1" type="ORF">GW15_0219625</name>
</gene>
<comment type="caution">
    <text evidence="1">The sequence shown here is derived from an EMBL/GenBank/DDBJ whole genome shotgun (WGS) entry which is preliminary data.</text>
</comment>
<dbReference type="EMBL" id="JPHD02000122">
    <property type="protein sequence ID" value="KGE50662.1"/>
    <property type="molecule type" value="Genomic_DNA"/>
</dbReference>
<protein>
    <submittedName>
        <fullName evidence="1">Uncharacterized protein</fullName>
    </submittedName>
</protein>
<dbReference type="Pfam" id="PF12375">
    <property type="entry name" value="DUF3653"/>
    <property type="match status" value="1"/>
</dbReference>
<dbReference type="Proteomes" id="UP000028012">
    <property type="component" value="Unassembled WGS sequence"/>
</dbReference>
<proteinExistence type="predicted"/>
<evidence type="ECO:0000313" key="2">
    <source>
        <dbReference type="Proteomes" id="UP000028012"/>
    </source>
</evidence>
<name>A0A098PY79_9XANT</name>
<dbReference type="InterPro" id="IPR021077">
    <property type="entry name" value="Phage_phi-Lf_Orf112"/>
</dbReference>
<dbReference type="AlphaFoldDB" id="A0A098PY79"/>
<reference evidence="1 2" key="1">
    <citation type="submission" date="2014-09" db="EMBL/GenBank/DDBJ databases">
        <title>A draft genome sequence for Xanthomonas axonopodis pv. vasculorum NCPPB 900.</title>
        <authorList>
            <person name="Harrison J."/>
            <person name="Studholme D.J."/>
        </authorList>
    </citation>
    <scope>NUCLEOTIDE SEQUENCE [LARGE SCALE GENOMIC DNA]</scope>
    <source>
        <strain evidence="1 2">NCPPB 900</strain>
    </source>
</reference>
<dbReference type="HOGENOM" id="CLU_145486_0_0_6"/>
<accession>A0A098PY79</accession>